<feature type="coiled-coil region" evidence="1">
    <location>
        <begin position="169"/>
        <end position="196"/>
    </location>
</feature>
<name>A0A7I4Y0J0_HAECO</name>
<evidence type="ECO:0000313" key="2">
    <source>
        <dbReference type="Proteomes" id="UP000025227"/>
    </source>
</evidence>
<reference evidence="3" key="1">
    <citation type="submission" date="2020-12" db="UniProtKB">
        <authorList>
            <consortium name="WormBaseParasite"/>
        </authorList>
    </citation>
    <scope>IDENTIFICATION</scope>
    <source>
        <strain evidence="3">MHco3</strain>
    </source>
</reference>
<accession>A0A7I4Y0J0</accession>
<organism evidence="2 3">
    <name type="scientific">Haemonchus contortus</name>
    <name type="common">Barber pole worm</name>
    <dbReference type="NCBI Taxonomy" id="6289"/>
    <lineage>
        <taxon>Eukaryota</taxon>
        <taxon>Metazoa</taxon>
        <taxon>Ecdysozoa</taxon>
        <taxon>Nematoda</taxon>
        <taxon>Chromadorea</taxon>
        <taxon>Rhabditida</taxon>
        <taxon>Rhabditina</taxon>
        <taxon>Rhabditomorpha</taxon>
        <taxon>Strongyloidea</taxon>
        <taxon>Trichostrongylidae</taxon>
        <taxon>Haemonchus</taxon>
    </lineage>
</organism>
<dbReference type="OrthoDB" id="5835493at2759"/>
<dbReference type="Proteomes" id="UP000025227">
    <property type="component" value="Unplaced"/>
</dbReference>
<dbReference type="WBParaSite" id="HCON_00036880-00001">
    <property type="protein sequence ID" value="HCON_00036880-00001"/>
    <property type="gene ID" value="HCON_00036880"/>
</dbReference>
<dbReference type="OMA" id="IQSYHEW"/>
<dbReference type="AlphaFoldDB" id="A0A7I4Y0J0"/>
<sequence length="267" mass="30818">MATTGTLQWSCVHKTRRRPRRKSQTRKKSFGVPMFGIKKLAYQFGRAVGYTDPTALPQQVQARCQDCEGYREALVEACEAMLQIMQGNPAFTPPVNSAQHCECPKGTAPSEMFEKSLESVKGFWHDEELMSMCSKQCNLIAAKQREFQNRGRRQLHITRTFINTVYFEYEDLKRTLLRSKEDLELAQEELKKGENMFRKRTVKKANEKYEADLRALEAFLTGTIPGQKIEHLKEIEAMMSEIQSYHEWISSYCSPLASYKVTQPPNL</sequence>
<evidence type="ECO:0000313" key="3">
    <source>
        <dbReference type="WBParaSite" id="HCON_00036880-00001"/>
    </source>
</evidence>
<dbReference type="Gene3D" id="1.20.1270.60">
    <property type="entry name" value="Arfaptin homology (AH) domain/BAR domain"/>
    <property type="match status" value="1"/>
</dbReference>
<dbReference type="InterPro" id="IPR027267">
    <property type="entry name" value="AH/BAR_dom_sf"/>
</dbReference>
<proteinExistence type="predicted"/>
<protein>
    <submittedName>
        <fullName evidence="3">BAR domain-containing protein</fullName>
    </submittedName>
</protein>
<evidence type="ECO:0000256" key="1">
    <source>
        <dbReference type="SAM" id="Coils"/>
    </source>
</evidence>
<keyword evidence="2" id="KW-1185">Reference proteome</keyword>
<keyword evidence="1" id="KW-0175">Coiled coil</keyword>